<keyword evidence="2" id="KW-1185">Reference proteome</keyword>
<dbReference type="PANTHER" id="PTHR36454">
    <property type="entry name" value="LMO2823 PROTEIN"/>
    <property type="match status" value="1"/>
</dbReference>
<dbReference type="KEGG" id="bbae:FRD01_19765"/>
<organism evidence="1 2">
    <name type="scientific">Microvenator marinus</name>
    <dbReference type="NCBI Taxonomy" id="2600177"/>
    <lineage>
        <taxon>Bacteria</taxon>
        <taxon>Deltaproteobacteria</taxon>
        <taxon>Bradymonadales</taxon>
        <taxon>Microvenatoraceae</taxon>
        <taxon>Microvenator</taxon>
    </lineage>
</organism>
<dbReference type="PIRSF" id="PIRSF033563">
    <property type="entry name" value="UCP033563"/>
    <property type="match status" value="1"/>
</dbReference>
<reference evidence="1 2" key="1">
    <citation type="submission" date="2019-08" db="EMBL/GenBank/DDBJ databases">
        <authorList>
            <person name="Liang Q."/>
        </authorList>
    </citation>
    <scope>NUCLEOTIDE SEQUENCE [LARGE SCALE GENOMIC DNA]</scope>
    <source>
        <strain evidence="1 2">V1718</strain>
    </source>
</reference>
<gene>
    <name evidence="1" type="ORF">FRD01_19765</name>
</gene>
<dbReference type="RefSeq" id="WP_146962664.1">
    <property type="nucleotide sequence ID" value="NZ_CP042467.1"/>
</dbReference>
<dbReference type="InterPro" id="IPR008323">
    <property type="entry name" value="UCP033563"/>
</dbReference>
<dbReference type="PANTHER" id="PTHR36454:SF1">
    <property type="entry name" value="DUF1015 DOMAIN-CONTAINING PROTEIN"/>
    <property type="match status" value="1"/>
</dbReference>
<evidence type="ECO:0000313" key="2">
    <source>
        <dbReference type="Proteomes" id="UP000321595"/>
    </source>
</evidence>
<dbReference type="OrthoDB" id="9781616at2"/>
<dbReference type="EMBL" id="CP042467">
    <property type="protein sequence ID" value="QED29431.1"/>
    <property type="molecule type" value="Genomic_DNA"/>
</dbReference>
<dbReference type="Pfam" id="PF06245">
    <property type="entry name" value="DUF1015"/>
    <property type="match status" value="1"/>
</dbReference>
<sequence length="410" mass="46109">MVDIRPFRALRPKKDLAKAVAAPPYDVLDSSEARTLVASNPHSFLHVTKSEVDLPEGTHLYSDQVYAQARQNLANMIDEGVLAFDQNETFYVYRQRMDGREQTGIVAGTSVAEYNEGIIKKHEKTRQGKEDDRTRHILETGANTGPVFMTYRASTAIDEIVDNVCAAEPDVDFVADDQIAHTIWVIKDESKVNALQSAFEKVPALYIADGHHRSASAARVAQIKRDQNLAHTGDEPYNYFMSVIFPDSQLRILDYNRLVKDLNGLSPEDFLTKLGAEFEVEKIQKARPAEKYEFTMFLGDQWYRLRLKNAVDTTDPVASLDVSILQDRVLAPILGIGDPRLDERMDFVGGIRGMDELERRVKDGMAVAFAVFPASMDELLNIADASEIMPPKSTWFEPKLRSGLIIRTIE</sequence>
<protein>
    <submittedName>
        <fullName evidence="1">DUF1015 domain-containing protein</fullName>
    </submittedName>
</protein>
<dbReference type="AlphaFoldDB" id="A0A5B8XW79"/>
<dbReference type="Proteomes" id="UP000321595">
    <property type="component" value="Chromosome"/>
</dbReference>
<accession>A0A5B8XW79</accession>
<evidence type="ECO:0000313" key="1">
    <source>
        <dbReference type="EMBL" id="QED29431.1"/>
    </source>
</evidence>
<name>A0A5B8XW79_9DELT</name>
<proteinExistence type="predicted"/>